<name>A0A6G4TS53_9ACTN</name>
<dbReference type="InterPro" id="IPR007061">
    <property type="entry name" value="MST-like"/>
</dbReference>
<keyword evidence="2" id="KW-1185">Reference proteome</keyword>
<gene>
    <name evidence="1" type="ORF">G5C51_00440</name>
</gene>
<dbReference type="EMBL" id="JAAKZV010000001">
    <property type="protein sequence ID" value="NGN62380.1"/>
    <property type="molecule type" value="Genomic_DNA"/>
</dbReference>
<dbReference type="Proteomes" id="UP000481583">
    <property type="component" value="Unassembled WGS sequence"/>
</dbReference>
<evidence type="ECO:0000313" key="1">
    <source>
        <dbReference type="EMBL" id="NGN62380.1"/>
    </source>
</evidence>
<reference evidence="1 2" key="1">
    <citation type="submission" date="2020-02" db="EMBL/GenBank/DDBJ databases">
        <title>Whole-genome analyses of novel actinobacteria.</title>
        <authorList>
            <person name="Sahin N."/>
        </authorList>
    </citation>
    <scope>NUCLEOTIDE SEQUENCE [LARGE SCALE GENOMIC DNA]</scope>
    <source>
        <strain evidence="1 2">A7024</strain>
    </source>
</reference>
<dbReference type="RefSeq" id="WP_165229551.1">
    <property type="nucleotide sequence ID" value="NZ_JAAKZV010000001.1"/>
</dbReference>
<dbReference type="NCBIfam" id="NF047843">
    <property type="entry name" value="MST_Rv0443"/>
    <property type="match status" value="1"/>
</dbReference>
<proteinExistence type="predicted"/>
<comment type="caution">
    <text evidence="1">The sequence shown here is derived from an EMBL/GenBank/DDBJ whole genome shotgun (WGS) entry which is preliminary data.</text>
</comment>
<accession>A0A6G4TS53</accession>
<dbReference type="InterPro" id="IPR034660">
    <property type="entry name" value="DinB/YfiT-like"/>
</dbReference>
<dbReference type="Gene3D" id="1.20.120.450">
    <property type="entry name" value="dinb family like domain"/>
    <property type="match status" value="1"/>
</dbReference>
<evidence type="ECO:0000313" key="2">
    <source>
        <dbReference type="Proteomes" id="UP000481583"/>
    </source>
</evidence>
<dbReference type="SUPFAM" id="SSF109854">
    <property type="entry name" value="DinB/YfiT-like putative metalloenzymes"/>
    <property type="match status" value="1"/>
</dbReference>
<dbReference type="AlphaFoldDB" id="A0A6G4TS53"/>
<dbReference type="Pfam" id="PF04978">
    <property type="entry name" value="MST"/>
    <property type="match status" value="1"/>
</dbReference>
<sequence>MATNADMLVDHFGRILEEVDAAVAGLGPAELEARLDDEANSIAWLVWHLTRVQDDHIAEVAGLEQVWTAKGWHEKFGLPFEPAETGYGHSAEEVAAVRGVTAKQLAGYHRAVHDQTVAYVRGLSDEDLDRVIDKNWTPPVTLGVRLVSVIGDDLEHVGQAAFVRGVVERRKG</sequence>
<organism evidence="1 2">
    <name type="scientific">Streptomyces coryli</name>
    <dbReference type="NCBI Taxonomy" id="1128680"/>
    <lineage>
        <taxon>Bacteria</taxon>
        <taxon>Bacillati</taxon>
        <taxon>Actinomycetota</taxon>
        <taxon>Actinomycetes</taxon>
        <taxon>Kitasatosporales</taxon>
        <taxon>Streptomycetaceae</taxon>
        <taxon>Streptomyces</taxon>
    </lineage>
</organism>
<protein>
    <submittedName>
        <fullName evidence="1">DinB family protein</fullName>
    </submittedName>
</protein>